<evidence type="ECO:0000313" key="3">
    <source>
        <dbReference type="EMBL" id="MCC2163523.1"/>
    </source>
</evidence>
<dbReference type="GO" id="GO:0016740">
    <property type="term" value="F:transferase activity"/>
    <property type="evidence" value="ECO:0007669"/>
    <property type="project" value="UniProtKB-KW"/>
</dbReference>
<dbReference type="RefSeq" id="WP_308450368.1">
    <property type="nucleotide sequence ID" value="NZ_JAJEPU010000002.1"/>
</dbReference>
<keyword evidence="4" id="KW-1185">Reference proteome</keyword>
<dbReference type="InterPro" id="IPR004701">
    <property type="entry name" value="PTS_EIIA_man-typ"/>
</dbReference>
<dbReference type="Gene3D" id="3.40.50.510">
    <property type="entry name" value="Phosphotransferase system, mannose-type IIA component"/>
    <property type="match status" value="1"/>
</dbReference>
<dbReference type="PANTHER" id="PTHR33799:SF1">
    <property type="entry name" value="PTS SYSTEM MANNOSE-SPECIFIC EIIAB COMPONENT-RELATED"/>
    <property type="match status" value="1"/>
</dbReference>
<dbReference type="PROSITE" id="PS51096">
    <property type="entry name" value="PTS_EIIA_TYPE_4"/>
    <property type="match status" value="1"/>
</dbReference>
<dbReference type="PANTHER" id="PTHR33799">
    <property type="entry name" value="PTS PERMEASE-RELATED-RELATED"/>
    <property type="match status" value="1"/>
</dbReference>
<dbReference type="InterPro" id="IPR051471">
    <property type="entry name" value="Bacterial_PTS_sugar_comp"/>
</dbReference>
<dbReference type="Pfam" id="PF03610">
    <property type="entry name" value="EIIA-man"/>
    <property type="match status" value="1"/>
</dbReference>
<keyword evidence="1" id="KW-0808">Transferase</keyword>
<organism evidence="3 4">
    <name type="scientific">Brotaphodocola catenula</name>
    <dbReference type="NCBI Taxonomy" id="2885361"/>
    <lineage>
        <taxon>Bacteria</taxon>
        <taxon>Bacillati</taxon>
        <taxon>Bacillota</taxon>
        <taxon>Clostridia</taxon>
        <taxon>Lachnospirales</taxon>
        <taxon>Lachnospiraceae</taxon>
        <taxon>Brotaphodocola</taxon>
    </lineage>
</organism>
<dbReference type="GO" id="GO:0016020">
    <property type="term" value="C:membrane"/>
    <property type="evidence" value="ECO:0007669"/>
    <property type="project" value="InterPro"/>
</dbReference>
<dbReference type="GO" id="GO:0009401">
    <property type="term" value="P:phosphoenolpyruvate-dependent sugar phosphotransferase system"/>
    <property type="evidence" value="ECO:0007669"/>
    <property type="project" value="InterPro"/>
</dbReference>
<comment type="caution">
    <text evidence="3">The sequence shown here is derived from an EMBL/GenBank/DDBJ whole genome shotgun (WGS) entry which is preliminary data.</text>
</comment>
<gene>
    <name evidence="3" type="ORF">LKD32_01270</name>
</gene>
<protein>
    <submittedName>
        <fullName evidence="3">PTS sorbitol transporter subunit IIB</fullName>
    </submittedName>
</protein>
<evidence type="ECO:0000256" key="1">
    <source>
        <dbReference type="ARBA" id="ARBA00022679"/>
    </source>
</evidence>
<feature type="domain" description="PTS EIIA type-4" evidence="2">
    <location>
        <begin position="1"/>
        <end position="120"/>
    </location>
</feature>
<dbReference type="AlphaFoldDB" id="A0AAE3APY2"/>
<dbReference type="SUPFAM" id="SSF53062">
    <property type="entry name" value="PTS system fructose IIA component-like"/>
    <property type="match status" value="1"/>
</dbReference>
<dbReference type="InterPro" id="IPR036662">
    <property type="entry name" value="PTS_EIIA_man-typ_sf"/>
</dbReference>
<accession>A0AAE3APY2</accession>
<dbReference type="Proteomes" id="UP001198962">
    <property type="component" value="Unassembled WGS sequence"/>
</dbReference>
<evidence type="ECO:0000259" key="2">
    <source>
        <dbReference type="PROSITE" id="PS51096"/>
    </source>
</evidence>
<evidence type="ECO:0000313" key="4">
    <source>
        <dbReference type="Proteomes" id="UP001198962"/>
    </source>
</evidence>
<sequence length="135" mass="15270">MRKYIIASHHLLAHGLKDTLNFLTSMDGIIDISAYMDDTDLPSQIKEIFDSFDPEDEVVIMTDMLGGSVNQQFCPYTNDHRHLICGINLPCALSLVLQPQDMPLTAETVRNIVEESRSHLIYVNEYNAVANDEDE</sequence>
<proteinExistence type="predicted"/>
<reference evidence="3" key="1">
    <citation type="submission" date="2021-10" db="EMBL/GenBank/DDBJ databases">
        <title>Anaerobic single-cell dispensing facilitates the cultivation of human gut bacteria.</title>
        <authorList>
            <person name="Afrizal A."/>
        </authorList>
    </citation>
    <scope>NUCLEOTIDE SEQUENCE</scope>
    <source>
        <strain evidence="3">CLA-AA-H274</strain>
    </source>
</reference>
<name>A0AAE3APY2_9FIRM</name>
<dbReference type="EMBL" id="JAJEPU010000002">
    <property type="protein sequence ID" value="MCC2163523.1"/>
    <property type="molecule type" value="Genomic_DNA"/>
</dbReference>